<dbReference type="AlphaFoldDB" id="A0A401RJP6"/>
<organism evidence="1 2">
    <name type="scientific">Chiloscyllium punctatum</name>
    <name type="common">Brownbanded bambooshark</name>
    <name type="synonym">Hemiscyllium punctatum</name>
    <dbReference type="NCBI Taxonomy" id="137246"/>
    <lineage>
        <taxon>Eukaryota</taxon>
        <taxon>Metazoa</taxon>
        <taxon>Chordata</taxon>
        <taxon>Craniata</taxon>
        <taxon>Vertebrata</taxon>
        <taxon>Chondrichthyes</taxon>
        <taxon>Elasmobranchii</taxon>
        <taxon>Galeomorphii</taxon>
        <taxon>Galeoidea</taxon>
        <taxon>Orectolobiformes</taxon>
        <taxon>Hemiscylliidae</taxon>
        <taxon>Chiloscyllium</taxon>
    </lineage>
</organism>
<evidence type="ECO:0000313" key="1">
    <source>
        <dbReference type="EMBL" id="GCC18382.1"/>
    </source>
</evidence>
<comment type="caution">
    <text evidence="1">The sequence shown here is derived from an EMBL/GenBank/DDBJ whole genome shotgun (WGS) entry which is preliminary data.</text>
</comment>
<reference evidence="1 2" key="1">
    <citation type="journal article" date="2018" name="Nat. Ecol. Evol.">
        <title>Shark genomes provide insights into elasmobranch evolution and the origin of vertebrates.</title>
        <authorList>
            <person name="Hara Y"/>
            <person name="Yamaguchi K"/>
            <person name="Onimaru K"/>
            <person name="Kadota M"/>
            <person name="Koyanagi M"/>
            <person name="Keeley SD"/>
            <person name="Tatsumi K"/>
            <person name="Tanaka K"/>
            <person name="Motone F"/>
            <person name="Kageyama Y"/>
            <person name="Nozu R"/>
            <person name="Adachi N"/>
            <person name="Nishimura O"/>
            <person name="Nakagawa R"/>
            <person name="Tanegashima C"/>
            <person name="Kiyatake I"/>
            <person name="Matsumoto R"/>
            <person name="Murakumo K"/>
            <person name="Nishida K"/>
            <person name="Terakita A"/>
            <person name="Kuratani S"/>
            <person name="Sato K"/>
            <person name="Hyodo S Kuraku.S."/>
        </authorList>
    </citation>
    <scope>NUCLEOTIDE SEQUENCE [LARGE SCALE GENOMIC DNA]</scope>
</reference>
<dbReference type="Proteomes" id="UP000287033">
    <property type="component" value="Unassembled WGS sequence"/>
</dbReference>
<proteinExistence type="predicted"/>
<evidence type="ECO:0000313" key="2">
    <source>
        <dbReference type="Proteomes" id="UP000287033"/>
    </source>
</evidence>
<sequence length="123" mass="13677">MSGGWSVRCELCAYHRSDVVKLPNEFVNVSWIFLLDYSSELFQGNCGIGPLSSAVCRPDRVGVLQPPEEGHRSVTSHENTAEDLVYSEVTIKKTTEPGKDFIERQRGVVVGCPLQLQQQHNSS</sequence>
<dbReference type="EMBL" id="BEZZ01002938">
    <property type="protein sequence ID" value="GCC18382.1"/>
    <property type="molecule type" value="Genomic_DNA"/>
</dbReference>
<accession>A0A401RJP6</accession>
<keyword evidence="2" id="KW-1185">Reference proteome</keyword>
<name>A0A401RJP6_CHIPU</name>
<gene>
    <name evidence="1" type="ORF">chiPu_0020781</name>
</gene>
<protein>
    <submittedName>
        <fullName evidence="1">Uncharacterized protein</fullName>
    </submittedName>
</protein>